<feature type="transmembrane region" description="Helical" evidence="10">
    <location>
        <begin position="43"/>
        <end position="63"/>
    </location>
</feature>
<evidence type="ECO:0000256" key="5">
    <source>
        <dbReference type="ARBA" id="ARBA00022725"/>
    </source>
</evidence>
<keyword evidence="12" id="KW-1185">Reference proteome</keyword>
<sequence>MGKLPTFLFNDNAKGLLVTSKYLLDSLNLWPENQNRFAKFMHCFYLLSYVYFFYGNLYFVFTINDIGGMAYGLTVFGVLLETVVRRILMYVYRHRFCELLKDIYYLYWPSNLAGNELHKLLGKESRYLVVYCFFYSLSALIATTLYITQPIITMNTPYMTAYPFNWRKNPYYSLLYAWEGFFFIETVATVCGCNLFFSGLNYNCIAQFKLLKTHIKKNFKIHRNDLVEQKKFINKCIVHHQNILRVCEEMNQIFYYFTLSLFLSTIQTCCLSAFTVVPELFLFGCFYFCGHCCQLFLYCYLGNDLALESTDLATTIYTCGWETCDTDKDLRKSLVLMMVRAQKPVQISAGGFGYLHLSSFMKV</sequence>
<evidence type="ECO:0000256" key="9">
    <source>
        <dbReference type="ARBA" id="ARBA00023224"/>
    </source>
</evidence>
<dbReference type="AlphaFoldDB" id="A0AAN7PQS2"/>
<dbReference type="Proteomes" id="UP001353858">
    <property type="component" value="Unassembled WGS sequence"/>
</dbReference>
<dbReference type="PANTHER" id="PTHR21137">
    <property type="entry name" value="ODORANT RECEPTOR"/>
    <property type="match status" value="1"/>
</dbReference>
<evidence type="ECO:0000313" key="11">
    <source>
        <dbReference type="EMBL" id="KAK4873382.1"/>
    </source>
</evidence>
<keyword evidence="7 10" id="KW-0472">Membrane</keyword>
<dbReference type="GO" id="GO:0007165">
    <property type="term" value="P:signal transduction"/>
    <property type="evidence" value="ECO:0007669"/>
    <property type="project" value="UniProtKB-KW"/>
</dbReference>
<dbReference type="Pfam" id="PF02949">
    <property type="entry name" value="7tm_6"/>
    <property type="match status" value="1"/>
</dbReference>
<proteinExistence type="inferred from homology"/>
<organism evidence="11 12">
    <name type="scientific">Aquatica leii</name>
    <dbReference type="NCBI Taxonomy" id="1421715"/>
    <lineage>
        <taxon>Eukaryota</taxon>
        <taxon>Metazoa</taxon>
        <taxon>Ecdysozoa</taxon>
        <taxon>Arthropoda</taxon>
        <taxon>Hexapoda</taxon>
        <taxon>Insecta</taxon>
        <taxon>Pterygota</taxon>
        <taxon>Neoptera</taxon>
        <taxon>Endopterygota</taxon>
        <taxon>Coleoptera</taxon>
        <taxon>Polyphaga</taxon>
        <taxon>Elateriformia</taxon>
        <taxon>Elateroidea</taxon>
        <taxon>Lampyridae</taxon>
        <taxon>Luciolinae</taxon>
        <taxon>Aquatica</taxon>
    </lineage>
</organism>
<dbReference type="EMBL" id="JARPUR010000007">
    <property type="protein sequence ID" value="KAK4873382.1"/>
    <property type="molecule type" value="Genomic_DNA"/>
</dbReference>
<keyword evidence="4 10" id="KW-0812">Transmembrane</keyword>
<evidence type="ECO:0000256" key="3">
    <source>
        <dbReference type="ARBA" id="ARBA00022606"/>
    </source>
</evidence>
<evidence type="ECO:0000256" key="2">
    <source>
        <dbReference type="ARBA" id="ARBA00022475"/>
    </source>
</evidence>
<evidence type="ECO:0000256" key="1">
    <source>
        <dbReference type="ARBA" id="ARBA00004651"/>
    </source>
</evidence>
<keyword evidence="2" id="KW-1003">Cell membrane</keyword>
<evidence type="ECO:0000313" key="12">
    <source>
        <dbReference type="Proteomes" id="UP001353858"/>
    </source>
</evidence>
<dbReference type="GO" id="GO:0005886">
    <property type="term" value="C:plasma membrane"/>
    <property type="evidence" value="ECO:0007669"/>
    <property type="project" value="UniProtKB-SubCell"/>
</dbReference>
<dbReference type="GO" id="GO:0004984">
    <property type="term" value="F:olfactory receptor activity"/>
    <property type="evidence" value="ECO:0007669"/>
    <property type="project" value="InterPro"/>
</dbReference>
<comment type="caution">
    <text evidence="10">Lacks conserved residue(s) required for the propagation of feature annotation.</text>
</comment>
<comment type="caution">
    <text evidence="11">The sequence shown here is derived from an EMBL/GenBank/DDBJ whole genome shotgun (WGS) entry which is preliminary data.</text>
</comment>
<protein>
    <recommendedName>
        <fullName evidence="10">Odorant receptor</fullName>
    </recommendedName>
</protein>
<evidence type="ECO:0000256" key="7">
    <source>
        <dbReference type="ARBA" id="ARBA00023136"/>
    </source>
</evidence>
<evidence type="ECO:0000256" key="4">
    <source>
        <dbReference type="ARBA" id="ARBA00022692"/>
    </source>
</evidence>
<keyword evidence="3 10" id="KW-0716">Sensory transduction</keyword>
<keyword evidence="5 10" id="KW-0552">Olfaction</keyword>
<feature type="transmembrane region" description="Helical" evidence="10">
    <location>
        <begin position="280"/>
        <end position="301"/>
    </location>
</feature>
<accession>A0AAN7PQS2</accession>
<reference evidence="12" key="1">
    <citation type="submission" date="2023-01" db="EMBL/GenBank/DDBJ databases">
        <title>Key to firefly adult light organ development and bioluminescence: homeobox transcription factors regulate luciferase expression and transportation to peroxisome.</title>
        <authorList>
            <person name="Fu X."/>
        </authorList>
    </citation>
    <scope>NUCLEOTIDE SEQUENCE [LARGE SCALE GENOMIC DNA]</scope>
</reference>
<keyword evidence="8 10" id="KW-0675">Receptor</keyword>
<comment type="subcellular location">
    <subcellularLocation>
        <location evidence="1 10">Cell membrane</location>
        <topology evidence="1 10">Multi-pass membrane protein</topology>
    </subcellularLocation>
</comment>
<feature type="transmembrane region" description="Helical" evidence="10">
    <location>
        <begin position="253"/>
        <end position="274"/>
    </location>
</feature>
<name>A0AAN7PQS2_9COLE</name>
<gene>
    <name evidence="11" type="ORF">RN001_015411</name>
</gene>
<dbReference type="InterPro" id="IPR004117">
    <property type="entry name" value="7tm6_olfct_rcpt"/>
</dbReference>
<comment type="similarity">
    <text evidence="10">Belongs to the insect chemoreceptor superfamily. Heteromeric odorant receptor channel (TC 1.A.69) family.</text>
</comment>
<evidence type="ECO:0000256" key="6">
    <source>
        <dbReference type="ARBA" id="ARBA00022989"/>
    </source>
</evidence>
<evidence type="ECO:0000256" key="8">
    <source>
        <dbReference type="ARBA" id="ARBA00023170"/>
    </source>
</evidence>
<dbReference type="GO" id="GO:0005549">
    <property type="term" value="F:odorant binding"/>
    <property type="evidence" value="ECO:0007669"/>
    <property type="project" value="InterPro"/>
</dbReference>
<feature type="transmembrane region" description="Helical" evidence="10">
    <location>
        <begin position="172"/>
        <end position="197"/>
    </location>
</feature>
<feature type="transmembrane region" description="Helical" evidence="10">
    <location>
        <begin position="69"/>
        <end position="88"/>
    </location>
</feature>
<dbReference type="PANTHER" id="PTHR21137:SF35">
    <property type="entry name" value="ODORANT RECEPTOR 19A-RELATED"/>
    <property type="match status" value="1"/>
</dbReference>
<keyword evidence="9 10" id="KW-0807">Transducer</keyword>
<evidence type="ECO:0000256" key="10">
    <source>
        <dbReference type="RuleBase" id="RU351113"/>
    </source>
</evidence>
<keyword evidence="6 10" id="KW-1133">Transmembrane helix</keyword>
<feature type="transmembrane region" description="Helical" evidence="10">
    <location>
        <begin position="128"/>
        <end position="152"/>
    </location>
</feature>